<evidence type="ECO:0000313" key="2">
    <source>
        <dbReference type="Proteomes" id="UP001501074"/>
    </source>
</evidence>
<dbReference type="RefSeq" id="WP_231485940.1">
    <property type="nucleotide sequence ID" value="NZ_BAAAZO010000002.1"/>
</dbReference>
<protein>
    <submittedName>
        <fullName evidence="1">Uncharacterized protein</fullName>
    </submittedName>
</protein>
<proteinExistence type="predicted"/>
<dbReference type="EMBL" id="BAAAZO010000002">
    <property type="protein sequence ID" value="GAA3598196.1"/>
    <property type="molecule type" value="Genomic_DNA"/>
</dbReference>
<organism evidence="1 2">
    <name type="scientific">Kineosporia mesophila</name>
    <dbReference type="NCBI Taxonomy" id="566012"/>
    <lineage>
        <taxon>Bacteria</taxon>
        <taxon>Bacillati</taxon>
        <taxon>Actinomycetota</taxon>
        <taxon>Actinomycetes</taxon>
        <taxon>Kineosporiales</taxon>
        <taxon>Kineosporiaceae</taxon>
        <taxon>Kineosporia</taxon>
    </lineage>
</organism>
<reference evidence="2" key="1">
    <citation type="journal article" date="2019" name="Int. J. Syst. Evol. Microbiol.">
        <title>The Global Catalogue of Microorganisms (GCM) 10K type strain sequencing project: providing services to taxonomists for standard genome sequencing and annotation.</title>
        <authorList>
            <consortium name="The Broad Institute Genomics Platform"/>
            <consortium name="The Broad Institute Genome Sequencing Center for Infectious Disease"/>
            <person name="Wu L."/>
            <person name="Ma J."/>
        </authorList>
    </citation>
    <scope>NUCLEOTIDE SEQUENCE [LARGE SCALE GENOMIC DNA]</scope>
    <source>
        <strain evidence="2">JCM 16902</strain>
    </source>
</reference>
<comment type="caution">
    <text evidence="1">The sequence shown here is derived from an EMBL/GenBank/DDBJ whole genome shotgun (WGS) entry which is preliminary data.</text>
</comment>
<keyword evidence="2" id="KW-1185">Reference proteome</keyword>
<dbReference type="Proteomes" id="UP001501074">
    <property type="component" value="Unassembled WGS sequence"/>
</dbReference>
<accession>A0ABP6Z4Z6</accession>
<name>A0ABP6Z4Z6_9ACTN</name>
<sequence>MVAAGLIIAPATAAPTAPSCTWHAQTVDAPGDFPGESAMAADGADIARNEDGLVTGDLDGTSVVGQDGERGARIPVIYTCS</sequence>
<gene>
    <name evidence="1" type="ORF">GCM10022223_11890</name>
</gene>
<evidence type="ECO:0000313" key="1">
    <source>
        <dbReference type="EMBL" id="GAA3598196.1"/>
    </source>
</evidence>